<dbReference type="EMBL" id="GEGO01002789">
    <property type="protein sequence ID" value="JAR92615.1"/>
    <property type="molecule type" value="Transcribed_RNA"/>
</dbReference>
<dbReference type="AlphaFoldDB" id="A0A147BQD0"/>
<organism evidence="2">
    <name type="scientific">Ixodes ricinus</name>
    <name type="common">Common tick</name>
    <name type="synonym">Acarus ricinus</name>
    <dbReference type="NCBI Taxonomy" id="34613"/>
    <lineage>
        <taxon>Eukaryota</taxon>
        <taxon>Metazoa</taxon>
        <taxon>Ecdysozoa</taxon>
        <taxon>Arthropoda</taxon>
        <taxon>Chelicerata</taxon>
        <taxon>Arachnida</taxon>
        <taxon>Acari</taxon>
        <taxon>Parasitiformes</taxon>
        <taxon>Ixodida</taxon>
        <taxon>Ixodoidea</taxon>
        <taxon>Ixodidae</taxon>
        <taxon>Ixodinae</taxon>
        <taxon>Ixodes</taxon>
    </lineage>
</organism>
<sequence length="99" mass="11168">MLVIVAFLFYAPQRSLGTLTPNHSKLRRTHPVLRRPVTLKIRRVNVKYVYFLSVGPSGSLKPGTKLFTWGSWSHTLLSTLSHKVLTMSSTRNTEAEGTE</sequence>
<feature type="chain" id="PRO_5007542734" evidence="1">
    <location>
        <begin position="18"/>
        <end position="99"/>
    </location>
</feature>
<evidence type="ECO:0000313" key="2">
    <source>
        <dbReference type="EMBL" id="JAR92615.1"/>
    </source>
</evidence>
<keyword evidence="1" id="KW-0732">Signal</keyword>
<proteinExistence type="predicted"/>
<protein>
    <submittedName>
        <fullName evidence="2">Putative secreted protein</fullName>
    </submittedName>
</protein>
<name>A0A147BQD0_IXORI</name>
<evidence type="ECO:0000256" key="1">
    <source>
        <dbReference type="SAM" id="SignalP"/>
    </source>
</evidence>
<feature type="signal peptide" evidence="1">
    <location>
        <begin position="1"/>
        <end position="17"/>
    </location>
</feature>
<accession>A0A147BQD0</accession>
<reference evidence="2" key="1">
    <citation type="journal article" date="2018" name="PLoS Negl. Trop. Dis.">
        <title>Sialome diversity of ticks revealed by RNAseq of single tick salivary glands.</title>
        <authorList>
            <person name="Perner J."/>
            <person name="Kropackova S."/>
            <person name="Kopacek P."/>
            <person name="Ribeiro J.M."/>
        </authorList>
    </citation>
    <scope>NUCLEOTIDE SEQUENCE</scope>
    <source>
        <strain evidence="2">Siblings of single egg batch collected in Ceske Budejovice</strain>
        <tissue evidence="2">Salivary glands</tissue>
    </source>
</reference>